<dbReference type="Pfam" id="PF01075">
    <property type="entry name" value="Glyco_transf_9"/>
    <property type="match status" value="1"/>
</dbReference>
<dbReference type="CDD" id="cd03789">
    <property type="entry name" value="GT9_LPS_heptosyltransferase"/>
    <property type="match status" value="1"/>
</dbReference>
<evidence type="ECO:0000313" key="6">
    <source>
        <dbReference type="Proteomes" id="UP000651738"/>
    </source>
</evidence>
<organism evidence="3 5">
    <name type="scientific">Bisbaumannia pacifica</name>
    <dbReference type="NCBI Taxonomy" id="77098"/>
    <lineage>
        <taxon>Bacteria</taxon>
        <taxon>Pseudomonadati</taxon>
        <taxon>Pseudomonadota</taxon>
        <taxon>Gammaproteobacteria</taxon>
        <taxon>Oceanospirillales</taxon>
        <taxon>Halomonadaceae</taxon>
        <taxon>Bisbaumannia</taxon>
    </lineage>
</organism>
<accession>A0A510X8W6</accession>
<keyword evidence="1" id="KW-0328">Glycosyltransferase</keyword>
<dbReference type="SUPFAM" id="SSF53756">
    <property type="entry name" value="UDP-Glycosyltransferase/glycogen phosphorylase"/>
    <property type="match status" value="1"/>
</dbReference>
<dbReference type="PANTHER" id="PTHR30160">
    <property type="entry name" value="TETRAACYLDISACCHARIDE 4'-KINASE-RELATED"/>
    <property type="match status" value="1"/>
</dbReference>
<gene>
    <name evidence="3" type="ORF">HPA02_21650</name>
    <name evidence="4" type="ORF">I7V36_11520</name>
</gene>
<reference evidence="4 6" key="2">
    <citation type="submission" date="2020-12" db="EMBL/GenBank/DDBJ databases">
        <title>Draft genome sequence of Halomonas pacifica strain CARE-V15.</title>
        <authorList>
            <person name="Vignesh N."/>
            <person name="Thabitha A."/>
            <person name="Saravanan R."/>
            <person name="Manigandan V."/>
        </authorList>
    </citation>
    <scope>NUCLEOTIDE SEQUENCE [LARGE SCALE GENOMIC DNA]</scope>
    <source>
        <strain evidence="4 6">CARE-V15</strain>
    </source>
</reference>
<reference evidence="3 5" key="1">
    <citation type="submission" date="2019-07" db="EMBL/GenBank/DDBJ databases">
        <title>Whole genome shotgun sequence of Halomonas pacifica NBRC 102220.</title>
        <authorList>
            <person name="Hosoyama A."/>
            <person name="Uohara A."/>
            <person name="Ohji S."/>
            <person name="Ichikawa N."/>
        </authorList>
    </citation>
    <scope>NUCLEOTIDE SEQUENCE [LARGE SCALE GENOMIC DNA]</scope>
    <source>
        <strain evidence="3 5">NBRC 102220</strain>
    </source>
</reference>
<dbReference type="OrthoDB" id="5884953at2"/>
<dbReference type="InterPro" id="IPR002201">
    <property type="entry name" value="Glyco_trans_9"/>
</dbReference>
<dbReference type="GO" id="GO:0009244">
    <property type="term" value="P:lipopolysaccharide core region biosynthetic process"/>
    <property type="evidence" value="ECO:0007669"/>
    <property type="project" value="TreeGrafter"/>
</dbReference>
<dbReference type="EMBL" id="JAEDAF010000010">
    <property type="protein sequence ID" value="MBH8580722.1"/>
    <property type="molecule type" value="Genomic_DNA"/>
</dbReference>
<dbReference type="Proteomes" id="UP000321275">
    <property type="component" value="Unassembled WGS sequence"/>
</dbReference>
<evidence type="ECO:0000256" key="2">
    <source>
        <dbReference type="ARBA" id="ARBA00022679"/>
    </source>
</evidence>
<proteinExistence type="predicted"/>
<keyword evidence="5" id="KW-1185">Reference proteome</keyword>
<evidence type="ECO:0000313" key="4">
    <source>
        <dbReference type="EMBL" id="MBH8580722.1"/>
    </source>
</evidence>
<dbReference type="RefSeq" id="WP_146803223.1">
    <property type="nucleotide sequence ID" value="NZ_BJUK01000023.1"/>
</dbReference>
<dbReference type="Proteomes" id="UP000651738">
    <property type="component" value="Unassembled WGS sequence"/>
</dbReference>
<dbReference type="GO" id="GO:0005829">
    <property type="term" value="C:cytosol"/>
    <property type="evidence" value="ECO:0007669"/>
    <property type="project" value="TreeGrafter"/>
</dbReference>
<evidence type="ECO:0000313" key="5">
    <source>
        <dbReference type="Proteomes" id="UP000321275"/>
    </source>
</evidence>
<dbReference type="Gene3D" id="3.40.50.2000">
    <property type="entry name" value="Glycogen Phosphorylase B"/>
    <property type="match status" value="2"/>
</dbReference>
<dbReference type="EMBL" id="BJUK01000023">
    <property type="protein sequence ID" value="GEK47882.1"/>
    <property type="molecule type" value="Genomic_DNA"/>
</dbReference>
<dbReference type="AlphaFoldDB" id="A0A510X8W6"/>
<evidence type="ECO:0000313" key="3">
    <source>
        <dbReference type="EMBL" id="GEK47882.1"/>
    </source>
</evidence>
<keyword evidence="2" id="KW-0808">Transferase</keyword>
<protein>
    <submittedName>
        <fullName evidence="4">Glycosyltransferase family 9 protein</fullName>
    </submittedName>
    <submittedName>
        <fullName evidence="3">LPS biosynthesis protein</fullName>
    </submittedName>
</protein>
<evidence type="ECO:0000256" key="1">
    <source>
        <dbReference type="ARBA" id="ARBA00022676"/>
    </source>
</evidence>
<dbReference type="GO" id="GO:0008713">
    <property type="term" value="F:ADP-heptose-lipopolysaccharide heptosyltransferase activity"/>
    <property type="evidence" value="ECO:0007669"/>
    <property type="project" value="TreeGrafter"/>
</dbReference>
<comment type="caution">
    <text evidence="3">The sequence shown here is derived from an EMBL/GenBank/DDBJ whole genome shotgun (WGS) entry which is preliminary data.</text>
</comment>
<dbReference type="InterPro" id="IPR051199">
    <property type="entry name" value="LPS_LOS_Heptosyltrfase"/>
</dbReference>
<sequence length="335" mass="38543">MKAWVEKGGYLNERGRRWLSALDPQEVRRILVIRQCAFGDMMAARPFLVELRRVFPRAHITLSTVSRYQYALPRDLIDEVHVLDGEGFLAEQWRSLREPGRYDVLFDLADTSRSRLLSLVTRARVKLGFPYRQVFNRLLFDVGILRSDFHYEAEILLDFLKIMGHKPQYPLEFSLPRHRPGEARHRIVYFPYAAVSRKSLSRESWAALIDQAAIRFPGYQHVLLEGNKAEESGDFLMDIAGRHANVSVQRRLDLDALAPFLAESALLVSGDTGVRNLALATHTPTLGIFYMTVPFRYWPHYEACHEAVFHRDGRVPETSDILGTQESLLSRLYSA</sequence>
<dbReference type="PANTHER" id="PTHR30160:SF19">
    <property type="entry name" value="LIPOPOLYSACCHARIDE HEPTOSYLTRANSFERASE 1"/>
    <property type="match status" value="1"/>
</dbReference>
<name>A0A510X8W6_9GAMM</name>